<name>A0ABQ1Y449_9MICC</name>
<reference evidence="2" key="1">
    <citation type="journal article" date="2019" name="Int. J. Syst. Evol. Microbiol.">
        <title>The Global Catalogue of Microorganisms (GCM) 10K type strain sequencing project: providing services to taxonomists for standard genome sequencing and annotation.</title>
        <authorList>
            <consortium name="The Broad Institute Genomics Platform"/>
            <consortium name="The Broad Institute Genome Sequencing Center for Infectious Disease"/>
            <person name="Wu L."/>
            <person name="Ma J."/>
        </authorList>
    </citation>
    <scope>NUCLEOTIDE SEQUENCE [LARGE SCALE GENOMIC DNA]</scope>
    <source>
        <strain evidence="2">CGMCC 1.1927</strain>
    </source>
</reference>
<keyword evidence="2" id="KW-1185">Reference proteome</keyword>
<accession>A0ABQ1Y449</accession>
<dbReference type="Proteomes" id="UP000596938">
    <property type="component" value="Unassembled WGS sequence"/>
</dbReference>
<organism evidence="1 2">
    <name type="scientific">Pseudarthrobacter polychromogenes</name>
    <dbReference type="NCBI Taxonomy" id="1676"/>
    <lineage>
        <taxon>Bacteria</taxon>
        <taxon>Bacillati</taxon>
        <taxon>Actinomycetota</taxon>
        <taxon>Actinomycetes</taxon>
        <taxon>Micrococcales</taxon>
        <taxon>Micrococcaceae</taxon>
        <taxon>Pseudarthrobacter</taxon>
    </lineage>
</organism>
<proteinExistence type="predicted"/>
<gene>
    <name evidence="1" type="ORF">GCM10011577_40160</name>
</gene>
<comment type="caution">
    <text evidence="1">The sequence shown here is derived from an EMBL/GenBank/DDBJ whole genome shotgun (WGS) entry which is preliminary data.</text>
</comment>
<evidence type="ECO:0000313" key="1">
    <source>
        <dbReference type="EMBL" id="GGH11064.1"/>
    </source>
</evidence>
<evidence type="ECO:0000313" key="2">
    <source>
        <dbReference type="Proteomes" id="UP000596938"/>
    </source>
</evidence>
<protein>
    <submittedName>
        <fullName evidence="1">Uncharacterized protein</fullName>
    </submittedName>
</protein>
<dbReference type="EMBL" id="BMKU01000023">
    <property type="protein sequence ID" value="GGH11064.1"/>
    <property type="molecule type" value="Genomic_DNA"/>
</dbReference>
<sequence>MGESKNLALSGVTWPPVRSVRRTPPAMIGTRLRKIREAGTSHLVFGLGRERGTVAVVMGSLLCAVLGGA</sequence>